<reference evidence="1 2" key="1">
    <citation type="submission" date="2019-05" db="EMBL/GenBank/DDBJ databases">
        <title>Another draft genome of Portunus trituberculatus and its Hox gene families provides insights of decapod evolution.</title>
        <authorList>
            <person name="Jeong J.-H."/>
            <person name="Song I."/>
            <person name="Kim S."/>
            <person name="Choi T."/>
            <person name="Kim D."/>
            <person name="Ryu S."/>
            <person name="Kim W."/>
        </authorList>
    </citation>
    <scope>NUCLEOTIDE SEQUENCE [LARGE SCALE GENOMIC DNA]</scope>
    <source>
        <tissue evidence="1">Muscle</tissue>
    </source>
</reference>
<name>A0A5B7G606_PORTR</name>
<evidence type="ECO:0000313" key="2">
    <source>
        <dbReference type="Proteomes" id="UP000324222"/>
    </source>
</evidence>
<gene>
    <name evidence="1" type="ORF">E2C01_045812</name>
</gene>
<evidence type="ECO:0000313" key="1">
    <source>
        <dbReference type="EMBL" id="MPC51954.1"/>
    </source>
</evidence>
<proteinExistence type="predicted"/>
<dbReference type="EMBL" id="VSRR010010532">
    <property type="protein sequence ID" value="MPC51954.1"/>
    <property type="molecule type" value="Genomic_DNA"/>
</dbReference>
<sequence length="59" mass="6446">MNLSLAKFTSGGTVATDHRLHAWQFELKLGSPLAAAQRTTQLPSDSPLQPFCLCYPLLC</sequence>
<keyword evidence="2" id="KW-1185">Reference proteome</keyword>
<protein>
    <submittedName>
        <fullName evidence="1">Uncharacterized protein</fullName>
    </submittedName>
</protein>
<comment type="caution">
    <text evidence="1">The sequence shown here is derived from an EMBL/GenBank/DDBJ whole genome shotgun (WGS) entry which is preliminary data.</text>
</comment>
<organism evidence="1 2">
    <name type="scientific">Portunus trituberculatus</name>
    <name type="common">Swimming crab</name>
    <name type="synonym">Neptunus trituberculatus</name>
    <dbReference type="NCBI Taxonomy" id="210409"/>
    <lineage>
        <taxon>Eukaryota</taxon>
        <taxon>Metazoa</taxon>
        <taxon>Ecdysozoa</taxon>
        <taxon>Arthropoda</taxon>
        <taxon>Crustacea</taxon>
        <taxon>Multicrustacea</taxon>
        <taxon>Malacostraca</taxon>
        <taxon>Eumalacostraca</taxon>
        <taxon>Eucarida</taxon>
        <taxon>Decapoda</taxon>
        <taxon>Pleocyemata</taxon>
        <taxon>Brachyura</taxon>
        <taxon>Eubrachyura</taxon>
        <taxon>Portunoidea</taxon>
        <taxon>Portunidae</taxon>
        <taxon>Portuninae</taxon>
        <taxon>Portunus</taxon>
    </lineage>
</organism>
<dbReference type="Proteomes" id="UP000324222">
    <property type="component" value="Unassembled WGS sequence"/>
</dbReference>
<accession>A0A5B7G606</accession>
<dbReference type="AlphaFoldDB" id="A0A5B7G606"/>